<evidence type="ECO:0000256" key="1">
    <source>
        <dbReference type="SAM" id="MobiDB-lite"/>
    </source>
</evidence>
<sequence>MVVKTDSESLYALTGQQFYCSHTTAGDVQLAVHKDAHSQWAQLSVTAETHVLKDNLADYAAVPMSAVPALQVQLDAAQSYVHESPQSYACGTHYTWAVTPAAGGTASAYCVFPLTKDFQQLISSVSPSPVEVGLHVLQPDAEVDPDVKPATVDKWEYASRIQLTAKRVLKDTANPKSGWLPDTYEISAEDAYKPLLRELLQACQTADMTGSTVHLLYDSAAPGVDRKSLQEASANDAFLVRTNCSVATKPPSMLGESAPAAFLGGATLQQVADLLQLVEDLVYTNASGYYVYCKGSGADLDAQFKSNNSTVPLELLVTFGDAWYAHLPKEQVSGCYNALVLTQTQFDTLALEKKVLNVECATITSVTPKVHNGCVAMSAQRPVAPTPSGGPDAAHSVSLLYHNVAHTLQESAVWNGSKVSRPVLPNAPDGGKPDDVTQYAFDSMVSLPGMAKDGNASIYAHMGAEVDLVVHQRDSFGNEIPRAGAAVVHTTKLLYQDELKPLPSWPGVTVLYGMSPDLPNGLRFYVVTSATALQDIAKDANKQRQALTFYKELQAQLADPGVQVVFTTSLNTSSPKPVFVYESDPLSTMRSFVAGLVRVINGGDPTPSTIYTTTFYAQFPAVDDSVDLHQLTASFGLQRPGDQCRGADRIPAIASVLAPATPLCYANQPDLKKTELEFCTDVEGTLDGFTLAVGLDNPDSRRHQIWLVKTSLLDATVGINTGDPTKDIAYLAPQPMSTVETTENFKFDLYSFTDDPSSPSAAQVKERNFPKVDMDASAAQAFSLVDRFLKPSSAVAAFQQSAAAYGDVLAQKKALAHGFAYNQLTYIFQEQAASRPCDLSAVQADFEQHMREDLSYAYNCDSIVASGVAWPSAPKVATKDFCSAGLYGKVVCETMTTTTALGATSTSTDPTTFGSLKVPISSGVASSQAAIFYTDDIFGDTTKVLKVKLSYTVTHLEYVRDEPTVGDRPRRSLWIRLLRPKTIPFYAQNGAAAEVDIPVPLRRYPADPHVLYHGQGPVLQIATTTATDFIQTRQWEYLCSLDVPVRSQDQILATIDWNKNNIFPPTLRGSDGYSLFEALQMLLFNIETNGKQQLLPATITANSVATFALLLGDLATNTTWTTTRALPSPVFDSRWNNVAAADAPSDIYVVEDVGTDPTDHTKRMTTLQVQQGSAPPYLPDLAMVAIDQKTGKAYPGQVQTHNPANVQVTYVGPPDSTGLDRWVRLQFTISKLDVLLKTSATLQVQVVRNNHLETHGMTTQSSFVYRTKAMTFPTPIMPCVRHEERYEVTLLTGLQYSTLDQYIARLLKNLFTLPSGALDGQHRKLQLEVGFGFPVFEELKHEDIEHELVVPTVPVQMKNLLFTAATDIDSFAAAYSEKLIRWATTRKLYVFGHFFFSATIYNTIAGEPGEYTPVLVVPNMHLALSSVYLMPQLTSQQQAARPDTPSRFSQSPLKPLPSPQPPYSFGDHTPSTWAPCEVDGSKAAEQKKVLLETGSITAEHAWLQLLSIWGRILVAVVSFATLVILFGGSKWSGNQ</sequence>
<protein>
    <submittedName>
        <fullName evidence="3">Uncharacterized protein</fullName>
    </submittedName>
</protein>
<accession>A0AAE0BZY6</accession>
<evidence type="ECO:0000313" key="4">
    <source>
        <dbReference type="Proteomes" id="UP001190700"/>
    </source>
</evidence>
<proteinExistence type="predicted"/>
<organism evidence="3 4">
    <name type="scientific">Cymbomonas tetramitiformis</name>
    <dbReference type="NCBI Taxonomy" id="36881"/>
    <lineage>
        <taxon>Eukaryota</taxon>
        <taxon>Viridiplantae</taxon>
        <taxon>Chlorophyta</taxon>
        <taxon>Pyramimonadophyceae</taxon>
        <taxon>Pyramimonadales</taxon>
        <taxon>Pyramimonadaceae</taxon>
        <taxon>Cymbomonas</taxon>
    </lineage>
</organism>
<dbReference type="EMBL" id="LGRX02030846">
    <property type="protein sequence ID" value="KAK3245253.1"/>
    <property type="molecule type" value="Genomic_DNA"/>
</dbReference>
<keyword evidence="2" id="KW-0472">Membrane</keyword>
<comment type="caution">
    <text evidence="3">The sequence shown here is derived from an EMBL/GenBank/DDBJ whole genome shotgun (WGS) entry which is preliminary data.</text>
</comment>
<reference evidence="3 4" key="1">
    <citation type="journal article" date="2015" name="Genome Biol. Evol.">
        <title>Comparative Genomics of a Bacterivorous Green Alga Reveals Evolutionary Causalities and Consequences of Phago-Mixotrophic Mode of Nutrition.</title>
        <authorList>
            <person name="Burns J.A."/>
            <person name="Paasch A."/>
            <person name="Narechania A."/>
            <person name="Kim E."/>
        </authorList>
    </citation>
    <scope>NUCLEOTIDE SEQUENCE [LARGE SCALE GENOMIC DNA]</scope>
    <source>
        <strain evidence="3 4">PLY_AMNH</strain>
    </source>
</reference>
<feature type="region of interest" description="Disordered" evidence="1">
    <location>
        <begin position="1439"/>
        <end position="1461"/>
    </location>
</feature>
<dbReference type="Proteomes" id="UP001190700">
    <property type="component" value="Unassembled WGS sequence"/>
</dbReference>
<name>A0AAE0BZY6_9CHLO</name>
<gene>
    <name evidence="3" type="ORF">CYMTET_45169</name>
</gene>
<feature type="transmembrane region" description="Helical" evidence="2">
    <location>
        <begin position="1508"/>
        <end position="1528"/>
    </location>
</feature>
<evidence type="ECO:0000313" key="3">
    <source>
        <dbReference type="EMBL" id="KAK3245253.1"/>
    </source>
</evidence>
<evidence type="ECO:0000256" key="2">
    <source>
        <dbReference type="SAM" id="Phobius"/>
    </source>
</evidence>
<keyword evidence="2" id="KW-0812">Transmembrane</keyword>
<keyword evidence="2" id="KW-1133">Transmembrane helix</keyword>
<keyword evidence="4" id="KW-1185">Reference proteome</keyword>